<dbReference type="GO" id="GO:0005829">
    <property type="term" value="C:cytosol"/>
    <property type="evidence" value="ECO:0007669"/>
    <property type="project" value="TreeGrafter"/>
</dbReference>
<evidence type="ECO:0000256" key="15">
    <source>
        <dbReference type="HAMAP-Rule" id="MF_00605"/>
    </source>
</evidence>
<comment type="subcellular location">
    <subcellularLocation>
        <location evidence="2 15 17">Cytoplasm</location>
    </subcellularLocation>
</comment>
<keyword evidence="9 15" id="KW-0808">Transferase</keyword>
<evidence type="ECO:0000256" key="17">
    <source>
        <dbReference type="RuleBase" id="RU003464"/>
    </source>
</evidence>
<comment type="subunit">
    <text evidence="4 15 17">Homodimer.</text>
</comment>
<dbReference type="NCBIfam" id="TIGR00088">
    <property type="entry name" value="trmD"/>
    <property type="match status" value="1"/>
</dbReference>
<dbReference type="NCBIfam" id="NF000648">
    <property type="entry name" value="PRK00026.1"/>
    <property type="match status" value="1"/>
</dbReference>
<gene>
    <name evidence="15 19" type="primary">trmD</name>
    <name evidence="19" type="ORF">IWA51_03205</name>
</gene>
<evidence type="ECO:0000313" key="20">
    <source>
        <dbReference type="Proteomes" id="UP000595224"/>
    </source>
</evidence>
<comment type="function">
    <text evidence="1 15 17">Specifically methylates guanosine-37 in various tRNAs.</text>
</comment>
<dbReference type="InterPro" id="IPR002649">
    <property type="entry name" value="tRNA_m1G_MeTrfase_TrmD"/>
</dbReference>
<keyword evidence="11 15" id="KW-0819">tRNA processing</keyword>
<evidence type="ECO:0000256" key="3">
    <source>
        <dbReference type="ARBA" id="ARBA00007630"/>
    </source>
</evidence>
<dbReference type="FunFam" id="1.10.1270.20:FF:000001">
    <property type="entry name" value="tRNA (guanine-N(1)-)-methyltransferase"/>
    <property type="match status" value="1"/>
</dbReference>
<evidence type="ECO:0000256" key="10">
    <source>
        <dbReference type="ARBA" id="ARBA00022691"/>
    </source>
</evidence>
<dbReference type="InterPro" id="IPR029026">
    <property type="entry name" value="tRNA_m1G_MTases_N"/>
</dbReference>
<evidence type="ECO:0000256" key="11">
    <source>
        <dbReference type="ARBA" id="ARBA00022694"/>
    </source>
</evidence>
<dbReference type="GO" id="GO:0002939">
    <property type="term" value="P:tRNA N1-guanine methylation"/>
    <property type="evidence" value="ECO:0007669"/>
    <property type="project" value="TreeGrafter"/>
</dbReference>
<feature type="binding site" evidence="15 16">
    <location>
        <position position="112"/>
    </location>
    <ligand>
        <name>S-adenosyl-L-methionine</name>
        <dbReference type="ChEBI" id="CHEBI:59789"/>
    </ligand>
</feature>
<protein>
    <recommendedName>
        <fullName evidence="6 15">tRNA (guanine-N(1)-)-methyltransferase</fullName>
        <ecNumber evidence="5 15">2.1.1.228</ecNumber>
    </recommendedName>
    <alternativeName>
        <fullName evidence="12 15">M1G-methyltransferase</fullName>
    </alternativeName>
    <alternativeName>
        <fullName evidence="13 15">tRNA [GM37] methyltransferase</fullName>
    </alternativeName>
</protein>
<dbReference type="CDD" id="cd18080">
    <property type="entry name" value="TrmD-like"/>
    <property type="match status" value="1"/>
</dbReference>
<dbReference type="PANTHER" id="PTHR46417">
    <property type="entry name" value="TRNA (GUANINE-N(1)-)-METHYLTRANSFERASE"/>
    <property type="match status" value="1"/>
</dbReference>
<dbReference type="PANTHER" id="PTHR46417:SF1">
    <property type="entry name" value="TRNA (GUANINE-N(1)-)-METHYLTRANSFERASE"/>
    <property type="match status" value="1"/>
</dbReference>
<evidence type="ECO:0000256" key="2">
    <source>
        <dbReference type="ARBA" id="ARBA00004496"/>
    </source>
</evidence>
<dbReference type="RefSeq" id="WP_198443170.1">
    <property type="nucleotide sequence ID" value="NZ_CBCSHE010000011.1"/>
</dbReference>
<evidence type="ECO:0000256" key="9">
    <source>
        <dbReference type="ARBA" id="ARBA00022679"/>
    </source>
</evidence>
<dbReference type="InterPro" id="IPR029028">
    <property type="entry name" value="Alpha/beta_knot_MTases"/>
</dbReference>
<dbReference type="SUPFAM" id="SSF75217">
    <property type="entry name" value="alpha/beta knot"/>
    <property type="match status" value="1"/>
</dbReference>
<keyword evidence="8 15" id="KW-0489">Methyltransferase</keyword>
<feature type="domain" description="tRNA methyltransferase TRMD/TRM10-type" evidence="18">
    <location>
        <begin position="1"/>
        <end position="223"/>
    </location>
</feature>
<proteinExistence type="inferred from homology"/>
<keyword evidence="10 15" id="KW-0949">S-adenosyl-L-methionine</keyword>
<dbReference type="InterPro" id="IPR023148">
    <property type="entry name" value="tRNA_m1G_MeTrfase_C_sf"/>
</dbReference>
<evidence type="ECO:0000256" key="14">
    <source>
        <dbReference type="ARBA" id="ARBA00047783"/>
    </source>
</evidence>
<keyword evidence="7 15" id="KW-0963">Cytoplasm</keyword>
<dbReference type="Gene3D" id="3.40.1280.10">
    <property type="match status" value="1"/>
</dbReference>
<evidence type="ECO:0000256" key="4">
    <source>
        <dbReference type="ARBA" id="ARBA00011738"/>
    </source>
</evidence>
<organism evidence="19 20">
    <name type="scientific">Treponema peruense</name>
    <dbReference type="NCBI Taxonomy" id="2787628"/>
    <lineage>
        <taxon>Bacteria</taxon>
        <taxon>Pseudomonadati</taxon>
        <taxon>Spirochaetota</taxon>
        <taxon>Spirochaetia</taxon>
        <taxon>Spirochaetales</taxon>
        <taxon>Treponemataceae</taxon>
        <taxon>Treponema</taxon>
    </lineage>
</organism>
<evidence type="ECO:0000256" key="8">
    <source>
        <dbReference type="ARBA" id="ARBA00022603"/>
    </source>
</evidence>
<dbReference type="Pfam" id="PF01746">
    <property type="entry name" value="tRNA_m1G_MT"/>
    <property type="match status" value="1"/>
</dbReference>
<dbReference type="EC" id="2.1.1.228" evidence="5 15"/>
<dbReference type="GO" id="GO:0052906">
    <property type="term" value="F:tRNA (guanine(37)-N1)-methyltransferase activity"/>
    <property type="evidence" value="ECO:0007669"/>
    <property type="project" value="UniProtKB-UniRule"/>
</dbReference>
<evidence type="ECO:0000313" key="19">
    <source>
        <dbReference type="EMBL" id="QQA01632.1"/>
    </source>
</evidence>
<evidence type="ECO:0000256" key="5">
    <source>
        <dbReference type="ARBA" id="ARBA00012807"/>
    </source>
</evidence>
<accession>A0A7T3V5J3</accession>
<dbReference type="Proteomes" id="UP000595224">
    <property type="component" value="Chromosome"/>
</dbReference>
<feature type="binding site" evidence="15 16">
    <location>
        <begin position="132"/>
        <end position="137"/>
    </location>
    <ligand>
        <name>S-adenosyl-L-methionine</name>
        <dbReference type="ChEBI" id="CHEBI:59789"/>
    </ligand>
</feature>
<dbReference type="PIRSF" id="PIRSF000386">
    <property type="entry name" value="tRNA_mtase"/>
    <property type="match status" value="1"/>
</dbReference>
<dbReference type="KEGG" id="tper:IWA51_03205"/>
<dbReference type="FunFam" id="3.40.1280.10:FF:000001">
    <property type="entry name" value="tRNA (guanine-N(1)-)-methyltransferase"/>
    <property type="match status" value="1"/>
</dbReference>
<comment type="similarity">
    <text evidence="3 15 17">Belongs to the RNA methyltransferase TrmD family.</text>
</comment>
<name>A0A7T3V5J3_9SPIR</name>
<dbReference type="HAMAP" id="MF_00605">
    <property type="entry name" value="TrmD"/>
    <property type="match status" value="1"/>
</dbReference>
<dbReference type="AlphaFoldDB" id="A0A7T3V5J3"/>
<dbReference type="InterPro" id="IPR016009">
    <property type="entry name" value="tRNA_MeTrfase_TRMD/TRM10"/>
</dbReference>
<evidence type="ECO:0000256" key="13">
    <source>
        <dbReference type="ARBA" id="ARBA00033392"/>
    </source>
</evidence>
<evidence type="ECO:0000256" key="1">
    <source>
        <dbReference type="ARBA" id="ARBA00002634"/>
    </source>
</evidence>
<sequence>MKFTVLTLFPEIPRAFFESSIMAKAVEKGIIAYDLVNIRDFAFDRHRTCDDAPYGGGAGQLLLPEPLGRALDSVEAYKKQKHVVYVTPSGKPFTQKKALEFSRMDELVLVCGRYEGIDQRIIDTYVDEEISIGDYVMSSGEVAATVIVDSVYRLVEGVITEESLDEESFTGALLEYPQYTRPNVYRGLEVPEVLTGGNHEEIRKWRLRKSLQKTLMNRPDLIQRARLTGTLSEEAEKMIEELADFVTYKNDRKNSRKLRALRARYERKYSSKANGDDQEKKDGSY</sequence>
<evidence type="ECO:0000259" key="18">
    <source>
        <dbReference type="Pfam" id="PF01746"/>
    </source>
</evidence>
<keyword evidence="20" id="KW-1185">Reference proteome</keyword>
<dbReference type="EMBL" id="CP064936">
    <property type="protein sequence ID" value="QQA01632.1"/>
    <property type="molecule type" value="Genomic_DNA"/>
</dbReference>
<evidence type="ECO:0000256" key="6">
    <source>
        <dbReference type="ARBA" id="ARBA00014679"/>
    </source>
</evidence>
<dbReference type="Gene3D" id="1.10.1270.20">
    <property type="entry name" value="tRNA(m1g37)methyltransferase, domain 2"/>
    <property type="match status" value="1"/>
</dbReference>
<evidence type="ECO:0000256" key="7">
    <source>
        <dbReference type="ARBA" id="ARBA00022490"/>
    </source>
</evidence>
<reference evidence="19 20" key="1">
    <citation type="submission" date="2020-11" db="EMBL/GenBank/DDBJ databases">
        <title>Treponema Peruensis nv. sp., first commensal Treponema isolated from human feces.</title>
        <authorList>
            <person name="Belkhou C."/>
            <person name="Raes J."/>
        </authorList>
    </citation>
    <scope>NUCLEOTIDE SEQUENCE [LARGE SCALE GENOMIC DNA]</scope>
    <source>
        <strain evidence="19 20">RCC2812</strain>
    </source>
</reference>
<comment type="catalytic activity">
    <reaction evidence="14 15 17">
        <text>guanosine(37) in tRNA + S-adenosyl-L-methionine = N(1)-methylguanosine(37) in tRNA + S-adenosyl-L-homocysteine + H(+)</text>
        <dbReference type="Rhea" id="RHEA:36899"/>
        <dbReference type="Rhea" id="RHEA-COMP:10145"/>
        <dbReference type="Rhea" id="RHEA-COMP:10147"/>
        <dbReference type="ChEBI" id="CHEBI:15378"/>
        <dbReference type="ChEBI" id="CHEBI:57856"/>
        <dbReference type="ChEBI" id="CHEBI:59789"/>
        <dbReference type="ChEBI" id="CHEBI:73542"/>
        <dbReference type="ChEBI" id="CHEBI:74269"/>
        <dbReference type="EC" id="2.1.1.228"/>
    </reaction>
</comment>
<evidence type="ECO:0000256" key="12">
    <source>
        <dbReference type="ARBA" id="ARBA00029736"/>
    </source>
</evidence>
<evidence type="ECO:0000256" key="16">
    <source>
        <dbReference type="PIRSR" id="PIRSR000386-1"/>
    </source>
</evidence>